<dbReference type="AlphaFoldDB" id="A0A2S4ZY99"/>
<evidence type="ECO:0000256" key="1">
    <source>
        <dbReference type="SAM" id="Phobius"/>
    </source>
</evidence>
<organism evidence="2 3">
    <name type="scientific">Solitalea longa</name>
    <dbReference type="NCBI Taxonomy" id="2079460"/>
    <lineage>
        <taxon>Bacteria</taxon>
        <taxon>Pseudomonadati</taxon>
        <taxon>Bacteroidota</taxon>
        <taxon>Sphingobacteriia</taxon>
        <taxon>Sphingobacteriales</taxon>
        <taxon>Sphingobacteriaceae</taxon>
        <taxon>Solitalea</taxon>
    </lineage>
</organism>
<proteinExistence type="predicted"/>
<keyword evidence="1" id="KW-0812">Transmembrane</keyword>
<accession>A0A2S4ZY99</accession>
<feature type="transmembrane region" description="Helical" evidence="1">
    <location>
        <begin position="6"/>
        <end position="27"/>
    </location>
</feature>
<comment type="caution">
    <text evidence="2">The sequence shown here is derived from an EMBL/GenBank/DDBJ whole genome shotgun (WGS) entry which is preliminary data.</text>
</comment>
<reference evidence="2 3" key="1">
    <citation type="submission" date="2018-01" db="EMBL/GenBank/DDBJ databases">
        <authorList>
            <person name="Gaut B.S."/>
            <person name="Morton B.R."/>
            <person name="Clegg M.T."/>
            <person name="Duvall M.R."/>
        </authorList>
    </citation>
    <scope>NUCLEOTIDE SEQUENCE [LARGE SCALE GENOMIC DNA]</scope>
    <source>
        <strain evidence="2 3">HR-AV</strain>
    </source>
</reference>
<name>A0A2S4ZY99_9SPHI</name>
<protein>
    <submittedName>
        <fullName evidence="2">Uncharacterized protein</fullName>
    </submittedName>
</protein>
<keyword evidence="3" id="KW-1185">Reference proteome</keyword>
<dbReference type="EMBL" id="PQVF01000015">
    <property type="protein sequence ID" value="POY35019.1"/>
    <property type="molecule type" value="Genomic_DNA"/>
</dbReference>
<keyword evidence="1" id="KW-1133">Transmembrane helix</keyword>
<evidence type="ECO:0000313" key="3">
    <source>
        <dbReference type="Proteomes" id="UP000236893"/>
    </source>
</evidence>
<evidence type="ECO:0000313" key="2">
    <source>
        <dbReference type="EMBL" id="POY35019.1"/>
    </source>
</evidence>
<sequence length="63" mass="7719">MFYEKIFFPLLVKLKLVIFLIVLYNLAGFLKLYNLNQIAKELMNKRIDWRNYYLISNGKRFLN</sequence>
<keyword evidence="1" id="KW-0472">Membrane</keyword>
<gene>
    <name evidence="2" type="ORF">C3K47_17330</name>
</gene>
<dbReference type="Proteomes" id="UP000236893">
    <property type="component" value="Unassembled WGS sequence"/>
</dbReference>